<evidence type="ECO:0000256" key="8">
    <source>
        <dbReference type="ARBA" id="ARBA00022842"/>
    </source>
</evidence>
<dbReference type="InterPro" id="IPR023298">
    <property type="entry name" value="ATPase_P-typ_TM_dom_sf"/>
</dbReference>
<evidence type="ECO:0000256" key="11">
    <source>
        <dbReference type="ARBA" id="ARBA00023136"/>
    </source>
</evidence>
<dbReference type="InterPro" id="IPR001757">
    <property type="entry name" value="P_typ_ATPase"/>
</dbReference>
<sequence>METTPLLTRPKKKSLWSRLQFWRFRKKKLSSRAIYLGQLPDEEFPPNYVCNQKYNILTFLPLVLFEQFRFFLNLYFLVMALSQFIPSIRIGYLYTYWGPLCFVLAVTLFREAVDDFRRYRRDREVNRQRYERIVLDNSASDYRPFITEQVASSELRVGDIVMLHKGQRVPADMILLRTNETMGTVFIRTDQLDGEIDWKLRIPLRSTQKLPTDAHLLDINAQIFVEKPEKDIHSFIGTCTRLDEGETDSLHIENTLWSGCVVASGQATGSETRSVMNNATPRSKVGRLDLQVNDLTKLLFVATIVISMLLIILKGFAGPWYGFLFRFVLLFSYIIPISLRVNLDMGKAFYSWTIQRDKKIEGTVMRSTTIPEELGRIQYVLADKTGTLTKNEMVFQKLHLGNALFDKNNFYEVEALLTQYVTNDTPSLPTSPTTSIIGDGLAASPKQVWETVLAIALCHNVTPVYDVPSDSQADEAQSDMGSSVMSESCGGAVPQQQLCDYQASSPDEVALVKWTDMMGVSLYRRDIHNISLKLRAANEIIQYTILQIFPFTSESKMMGIIVQEENTGVITYYVKGADVALSKLLDSQWLSPECKKLAADGLRTLVMAKRTLTKEEYLQFETEYKEARLNANRSEHTSAVLAKIQRGMTLLALTGVEDRLADDVPRTLAMLKAAGIKIWMLTGDKLETALCIARSLQLGGGVTWHSARPCRGRGDAHALLQALRAAGDTVDLIIEGETLEKARVARLLRARGHVVAAVGDGGNDVAMIQEADIEDDFITVEKRKPKKFNRSDSSEFLPNKRVDRNKNQNEQIEDINTYEVCITSMESLPKQMALAKLLRMENIKGISRIKYKSFNKVLLQFNKEEEANNLLSCQKFKDMGFRCQKVNELSLCYGIVKGVDMDMNENELQKLLESESKIISISRLKRLNADGKWVDSETVRICFEGNTLPTHVYAYDCRFKVDAYVFPVTQCSGCWQFGHVLKYCPTKKKLCPKCGGSHENCDTKELKCLNCKGPHIVLDKTCPLYLKEKQIRLIMSKEQIPYRRALQSLIENREKTTNLSQSSHSPTLFTSIVRGMRTYSDVVSKTPVQREARVFNTNLMEQSGEIALETRSSKETAKNKKPLKTKQRIETTQFEAEQVVETESGASQKEEVEKGNQQDEQLRYRFEFTKLILKMKGILMSEDKLEAKIISVLRMIWEEILKINILQWNAQSLRPKLISFRELLYQENIHIAILSETWLDDESHLSISDQGVSAQEMWRRMRWIKGHRETKSYPPPDKQKELLYSLTPDYVLNSMPTFTSVNESVGIEGAEGRAASLAGDVSVRQLSGLARLLLVHGRRAAMRSAALSLFIVHRGLIVSTMQAVFSVVFYFSSVSLYPGFLMVGYGTVFTMLPVFSLVLDKDIPSITALRYPQLYKQLSKGRQLSYKSFYIWTGISIYQGGVIMYGALVLFEDQLIHIVEISYTALILTELIMVALTVVTWHWLMVVAELVSLLMYIATLLIFTTYFDGDFIRHWEFWWKVIVITLVSCLPLYIVKHMHRKWSDRQYKNIRK</sequence>
<dbReference type="Pfam" id="PF16209">
    <property type="entry name" value="PhoLip_ATPase_N"/>
    <property type="match status" value="1"/>
</dbReference>
<dbReference type="Pfam" id="PF00702">
    <property type="entry name" value="Hydrolase"/>
    <property type="match status" value="1"/>
</dbReference>
<feature type="binding site" evidence="14">
    <location>
        <position position="682"/>
    </location>
    <ligand>
        <name>ATP</name>
        <dbReference type="ChEBI" id="CHEBI:30616"/>
    </ligand>
</feature>
<dbReference type="NCBIfam" id="TIGR01494">
    <property type="entry name" value="ATPase_P-type"/>
    <property type="match status" value="1"/>
</dbReference>
<dbReference type="SUPFAM" id="SSF81653">
    <property type="entry name" value="Calcium ATPase, transduction domain A"/>
    <property type="match status" value="1"/>
</dbReference>
<dbReference type="GO" id="GO:0006890">
    <property type="term" value="P:retrograde vesicle-mediated transport, Golgi to endoplasmic reticulum"/>
    <property type="evidence" value="ECO:0007669"/>
    <property type="project" value="TreeGrafter"/>
</dbReference>
<dbReference type="GO" id="GO:0005886">
    <property type="term" value="C:plasma membrane"/>
    <property type="evidence" value="ECO:0007669"/>
    <property type="project" value="TreeGrafter"/>
</dbReference>
<feature type="binding site" evidence="14">
    <location>
        <position position="1293"/>
    </location>
    <ligand>
        <name>ATP</name>
        <dbReference type="ChEBI" id="CHEBI:30616"/>
    </ligand>
</feature>
<dbReference type="InterPro" id="IPR008250">
    <property type="entry name" value="ATPase_P-typ_transduc_dom_A_sf"/>
</dbReference>
<dbReference type="SUPFAM" id="SSF81665">
    <property type="entry name" value="Calcium ATPase, transmembrane domain M"/>
    <property type="match status" value="1"/>
</dbReference>
<feature type="binding site" evidence="14">
    <location>
        <position position="385"/>
    </location>
    <ligand>
        <name>ATP</name>
        <dbReference type="ChEBI" id="CHEBI:30616"/>
    </ligand>
</feature>
<feature type="binding site" evidence="14">
    <location>
        <position position="1268"/>
    </location>
    <ligand>
        <name>ATP</name>
        <dbReference type="ChEBI" id="CHEBI:30616"/>
    </ligand>
</feature>
<comment type="cofactor">
    <cofactor evidence="15">
        <name>Mg(2+)</name>
        <dbReference type="ChEBI" id="CHEBI:18420"/>
    </cofactor>
</comment>
<dbReference type="GO" id="GO:0140326">
    <property type="term" value="F:ATPase-coupled intramembrane lipid transporter activity"/>
    <property type="evidence" value="ECO:0007669"/>
    <property type="project" value="UniProtKB-EC"/>
</dbReference>
<evidence type="ECO:0000259" key="17">
    <source>
        <dbReference type="Pfam" id="PF00122"/>
    </source>
</evidence>
<feature type="binding site" evidence="14">
    <location>
        <position position="1278"/>
    </location>
    <ligand>
        <name>ATP</name>
        <dbReference type="ChEBI" id="CHEBI:30616"/>
    </ligand>
</feature>
<dbReference type="GO" id="GO:0005524">
    <property type="term" value="F:ATP binding"/>
    <property type="evidence" value="ECO:0007669"/>
    <property type="project" value="UniProtKB-UniRule"/>
</dbReference>
<name>A0A835L0A0_SPOEX</name>
<dbReference type="InterPro" id="IPR036412">
    <property type="entry name" value="HAD-like_sf"/>
</dbReference>
<keyword evidence="7 14" id="KW-0067">ATP-binding</keyword>
<evidence type="ECO:0000256" key="13">
    <source>
        <dbReference type="PIRSR" id="PIRSR606539-1"/>
    </source>
</evidence>
<dbReference type="EMBL" id="JACKWZ010000310">
    <property type="protein sequence ID" value="KAF9409551.1"/>
    <property type="molecule type" value="Genomic_DNA"/>
</dbReference>
<keyword evidence="9 16" id="KW-1278">Translocase</keyword>
<keyword evidence="10 16" id="KW-1133">Transmembrane helix</keyword>
<dbReference type="InterPro" id="IPR018303">
    <property type="entry name" value="ATPase_P-typ_P_site"/>
</dbReference>
<evidence type="ECO:0000259" key="19">
    <source>
        <dbReference type="Pfam" id="PF16212"/>
    </source>
</evidence>
<evidence type="ECO:0000256" key="14">
    <source>
        <dbReference type="PIRSR" id="PIRSR606539-2"/>
    </source>
</evidence>
<proteinExistence type="inferred from homology"/>
<feature type="binding site" evidence="15">
    <location>
        <position position="385"/>
    </location>
    <ligand>
        <name>Mg(2+)</name>
        <dbReference type="ChEBI" id="CHEBI:18420"/>
    </ligand>
</feature>
<keyword evidence="4 16" id="KW-0812">Transmembrane</keyword>
<evidence type="ECO:0000256" key="15">
    <source>
        <dbReference type="PIRSR" id="PIRSR606539-3"/>
    </source>
</evidence>
<dbReference type="GO" id="GO:0045332">
    <property type="term" value="P:phospholipid translocation"/>
    <property type="evidence" value="ECO:0007669"/>
    <property type="project" value="TreeGrafter"/>
</dbReference>
<dbReference type="Gene3D" id="3.40.50.1000">
    <property type="entry name" value="HAD superfamily/HAD-like"/>
    <property type="match status" value="1"/>
</dbReference>
<feature type="transmembrane region" description="Helical" evidence="16">
    <location>
        <begin position="1517"/>
        <end position="1535"/>
    </location>
</feature>
<dbReference type="NCBIfam" id="TIGR01652">
    <property type="entry name" value="ATPase-Plipid"/>
    <property type="match status" value="1"/>
</dbReference>
<accession>A0A835L0A0</accession>
<dbReference type="SFLD" id="SFLDF00027">
    <property type="entry name" value="p-type_atpase"/>
    <property type="match status" value="1"/>
</dbReference>
<evidence type="ECO:0000256" key="9">
    <source>
        <dbReference type="ARBA" id="ARBA00022967"/>
    </source>
</evidence>
<dbReference type="Pfam" id="PF16212">
    <property type="entry name" value="PhoLip_ATPase_C"/>
    <property type="match status" value="1"/>
</dbReference>
<feature type="transmembrane region" description="Helical" evidence="16">
    <location>
        <begin position="1455"/>
        <end position="1476"/>
    </location>
</feature>
<feature type="domain" description="P-type ATPase N-terminal" evidence="18">
    <location>
        <begin position="42"/>
        <end position="97"/>
    </location>
</feature>
<dbReference type="SUPFAM" id="SSF81660">
    <property type="entry name" value="Metal cation-transporting ATPase, ATP-binding domain N"/>
    <property type="match status" value="1"/>
</dbReference>
<dbReference type="InterPro" id="IPR036691">
    <property type="entry name" value="Endo/exonu/phosph_ase_sf"/>
</dbReference>
<feature type="binding site" evidence="14">
    <location>
        <position position="575"/>
    </location>
    <ligand>
        <name>ATP</name>
        <dbReference type="ChEBI" id="CHEBI:30616"/>
    </ligand>
</feature>
<dbReference type="InterPro" id="IPR032631">
    <property type="entry name" value="P-type_ATPase_N"/>
</dbReference>
<dbReference type="EC" id="7.6.2.1" evidence="16"/>
<dbReference type="InterPro" id="IPR044492">
    <property type="entry name" value="P_typ_ATPase_HD_dom"/>
</dbReference>
<evidence type="ECO:0000256" key="16">
    <source>
        <dbReference type="RuleBase" id="RU362033"/>
    </source>
</evidence>
<dbReference type="PANTHER" id="PTHR24092">
    <property type="entry name" value="PROBABLE PHOSPHOLIPID-TRANSPORTING ATPASE"/>
    <property type="match status" value="1"/>
</dbReference>
<dbReference type="GO" id="GO:0016887">
    <property type="term" value="F:ATP hydrolysis activity"/>
    <property type="evidence" value="ECO:0007669"/>
    <property type="project" value="InterPro"/>
</dbReference>
<dbReference type="InterPro" id="IPR032630">
    <property type="entry name" value="P_typ_ATPase_c"/>
</dbReference>
<dbReference type="GO" id="GO:0005768">
    <property type="term" value="C:endosome"/>
    <property type="evidence" value="ECO:0007669"/>
    <property type="project" value="TreeGrafter"/>
</dbReference>
<evidence type="ECO:0000256" key="6">
    <source>
        <dbReference type="ARBA" id="ARBA00022741"/>
    </source>
</evidence>
<organism evidence="20 21">
    <name type="scientific">Spodoptera exigua</name>
    <name type="common">Beet armyworm</name>
    <name type="synonym">Noctua fulgens</name>
    <dbReference type="NCBI Taxonomy" id="7107"/>
    <lineage>
        <taxon>Eukaryota</taxon>
        <taxon>Metazoa</taxon>
        <taxon>Ecdysozoa</taxon>
        <taxon>Arthropoda</taxon>
        <taxon>Hexapoda</taxon>
        <taxon>Insecta</taxon>
        <taxon>Pterygota</taxon>
        <taxon>Neoptera</taxon>
        <taxon>Endopterygota</taxon>
        <taxon>Lepidoptera</taxon>
        <taxon>Glossata</taxon>
        <taxon>Ditrysia</taxon>
        <taxon>Noctuoidea</taxon>
        <taxon>Noctuidae</taxon>
        <taxon>Amphipyrinae</taxon>
        <taxon>Spodoptera</taxon>
    </lineage>
</organism>
<keyword evidence="8 15" id="KW-0460">Magnesium</keyword>
<feature type="binding site" evidence="14">
    <location>
        <position position="384"/>
    </location>
    <ligand>
        <name>ATP</name>
        <dbReference type="ChEBI" id="CHEBI:30616"/>
    </ligand>
</feature>
<evidence type="ECO:0000256" key="2">
    <source>
        <dbReference type="ARBA" id="ARBA00004308"/>
    </source>
</evidence>
<evidence type="ECO:0000313" key="20">
    <source>
        <dbReference type="EMBL" id="KAF9409551.1"/>
    </source>
</evidence>
<reference evidence="20" key="1">
    <citation type="submission" date="2020-08" db="EMBL/GenBank/DDBJ databases">
        <title>Spodoptera exigua strain:BAW_Kor-Di-RS1 Genome sequencing and assembly.</title>
        <authorList>
            <person name="Kim J."/>
            <person name="Nam H.Y."/>
            <person name="Kwon M."/>
            <person name="Choi J.H."/>
            <person name="Cho S.R."/>
            <person name="Kim G.-H."/>
        </authorList>
    </citation>
    <scope>NUCLEOTIDE SEQUENCE</scope>
    <source>
        <strain evidence="20">BAW_Kor-Di-RS1</strain>
        <tissue evidence="20">Whole-body</tissue>
    </source>
</reference>
<dbReference type="InterPro" id="IPR023299">
    <property type="entry name" value="ATPase_P-typ_cyto_dom_N"/>
</dbReference>
<evidence type="ECO:0000256" key="10">
    <source>
        <dbReference type="ARBA" id="ARBA00022989"/>
    </source>
</evidence>
<dbReference type="GO" id="GO:0000287">
    <property type="term" value="F:magnesium ion binding"/>
    <property type="evidence" value="ECO:0007669"/>
    <property type="project" value="UniProtKB-UniRule"/>
</dbReference>
<feature type="binding site" evidence="14">
    <location>
        <position position="603"/>
    </location>
    <ligand>
        <name>ATP</name>
        <dbReference type="ChEBI" id="CHEBI:30616"/>
    </ligand>
</feature>
<dbReference type="GO" id="GO:0005802">
    <property type="term" value="C:trans-Golgi network"/>
    <property type="evidence" value="ECO:0007669"/>
    <property type="project" value="TreeGrafter"/>
</dbReference>
<gene>
    <name evidence="20" type="ORF">HW555_011116</name>
</gene>
<feature type="transmembrane region" description="Helical" evidence="16">
    <location>
        <begin position="1429"/>
        <end position="1449"/>
    </location>
</feature>
<feature type="binding site" evidence="14">
    <location>
        <position position="551"/>
    </location>
    <ligand>
        <name>ATP</name>
        <dbReference type="ChEBI" id="CHEBI:30616"/>
    </ligand>
</feature>
<comment type="caution">
    <text evidence="20">The sequence shown here is derived from an EMBL/GenBank/DDBJ whole genome shotgun (WGS) entry which is preliminary data.</text>
</comment>
<keyword evidence="6 14" id="KW-0547">Nucleotide-binding</keyword>
<dbReference type="Gene3D" id="3.40.1110.10">
    <property type="entry name" value="Calcium-transporting ATPase, cytoplasmic domain N"/>
    <property type="match status" value="1"/>
</dbReference>
<feature type="domain" description="P-type ATPase A" evidence="17">
    <location>
        <begin position="147"/>
        <end position="273"/>
    </location>
</feature>
<evidence type="ECO:0000313" key="21">
    <source>
        <dbReference type="Proteomes" id="UP000648187"/>
    </source>
</evidence>
<comment type="subcellular location">
    <subcellularLocation>
        <location evidence="2">Endomembrane system</location>
    </subcellularLocation>
    <subcellularLocation>
        <location evidence="1 16">Membrane</location>
        <topology evidence="1 16">Multi-pass membrane protein</topology>
    </subcellularLocation>
</comment>
<feature type="active site" description="4-aspartylphosphate intermediate" evidence="13">
    <location>
        <position position="383"/>
    </location>
</feature>
<dbReference type="InterPro" id="IPR023214">
    <property type="entry name" value="HAD_sf"/>
</dbReference>
<dbReference type="PANTHER" id="PTHR24092:SF5">
    <property type="entry name" value="PHOSPHOLIPID-TRANSPORTING ATPASE"/>
    <property type="match status" value="1"/>
</dbReference>
<keyword evidence="11 16" id="KW-0472">Membrane</keyword>
<evidence type="ECO:0000256" key="12">
    <source>
        <dbReference type="ARBA" id="ARBA00034036"/>
    </source>
</evidence>
<dbReference type="Pfam" id="PF00122">
    <property type="entry name" value="E1-E2_ATPase"/>
    <property type="match status" value="1"/>
</dbReference>
<feature type="transmembrane region" description="Helical" evidence="16">
    <location>
        <begin position="1483"/>
        <end position="1505"/>
    </location>
</feature>
<dbReference type="InterPro" id="IPR006539">
    <property type="entry name" value="P-type_ATPase_IV"/>
</dbReference>
<evidence type="ECO:0000256" key="7">
    <source>
        <dbReference type="ARBA" id="ARBA00022840"/>
    </source>
</evidence>
<evidence type="ECO:0000256" key="4">
    <source>
        <dbReference type="ARBA" id="ARBA00022692"/>
    </source>
</evidence>
<feature type="binding site" evidence="14">
    <location>
        <position position="684"/>
    </location>
    <ligand>
        <name>ATP</name>
        <dbReference type="ChEBI" id="CHEBI:30616"/>
    </ligand>
</feature>
<feature type="binding site" evidence="14">
    <location>
        <position position="383"/>
    </location>
    <ligand>
        <name>ATP</name>
        <dbReference type="ChEBI" id="CHEBI:30616"/>
    </ligand>
</feature>
<feature type="transmembrane region" description="Helical" evidence="16">
    <location>
        <begin position="94"/>
        <end position="113"/>
    </location>
</feature>
<dbReference type="InterPro" id="IPR059000">
    <property type="entry name" value="ATPase_P-type_domA"/>
</dbReference>
<comment type="similarity">
    <text evidence="3 16">Belongs to the cation transport ATPase (P-type) (TC 3.A.3) family. Type IV subfamily.</text>
</comment>
<dbReference type="SUPFAM" id="SSF56784">
    <property type="entry name" value="HAD-like"/>
    <property type="match status" value="1"/>
</dbReference>
<comment type="catalytic activity">
    <reaction evidence="12 16">
        <text>ATP + H2O + phospholipidSide 1 = ADP + phosphate + phospholipidSide 2.</text>
        <dbReference type="EC" id="7.6.2.1"/>
    </reaction>
</comment>
<dbReference type="SFLD" id="SFLDG00002">
    <property type="entry name" value="C1.7:_P-type_atpase_like"/>
    <property type="match status" value="1"/>
</dbReference>
<feature type="transmembrane region" description="Helical" evidence="16">
    <location>
        <begin position="298"/>
        <end position="317"/>
    </location>
</feature>
<evidence type="ECO:0000256" key="3">
    <source>
        <dbReference type="ARBA" id="ARBA00008109"/>
    </source>
</evidence>
<feature type="transmembrane region" description="Helical" evidence="16">
    <location>
        <begin position="1377"/>
        <end position="1399"/>
    </location>
</feature>
<dbReference type="Gene3D" id="3.60.10.10">
    <property type="entry name" value="Endonuclease/exonuclease/phosphatase"/>
    <property type="match status" value="1"/>
</dbReference>
<dbReference type="Gene3D" id="2.70.150.10">
    <property type="entry name" value="Calcium-transporting ATPase, cytoplasmic transduction domain A"/>
    <property type="match status" value="1"/>
</dbReference>
<protein>
    <recommendedName>
        <fullName evidence="16">Phospholipid-transporting ATPase</fullName>
        <ecNumber evidence="16">7.6.2.1</ecNumber>
    </recommendedName>
</protein>
<dbReference type="PRINTS" id="PR00119">
    <property type="entry name" value="CATATPASE"/>
</dbReference>
<dbReference type="SFLD" id="SFLDS00003">
    <property type="entry name" value="Haloacid_Dehalogenase"/>
    <property type="match status" value="1"/>
</dbReference>
<dbReference type="PROSITE" id="PS00154">
    <property type="entry name" value="ATPASE_E1_E2"/>
    <property type="match status" value="1"/>
</dbReference>
<evidence type="ECO:0000259" key="18">
    <source>
        <dbReference type="Pfam" id="PF16209"/>
    </source>
</evidence>
<dbReference type="GO" id="GO:0006897">
    <property type="term" value="P:endocytosis"/>
    <property type="evidence" value="ECO:0007669"/>
    <property type="project" value="TreeGrafter"/>
</dbReference>
<evidence type="ECO:0000256" key="5">
    <source>
        <dbReference type="ARBA" id="ARBA00022723"/>
    </source>
</evidence>
<feature type="domain" description="P-type ATPase C-terminal" evidence="19">
    <location>
        <begin position="1318"/>
        <end position="1542"/>
    </location>
</feature>
<feature type="binding site" evidence="15">
    <location>
        <position position="383"/>
    </location>
    <ligand>
        <name>Mg(2+)</name>
        <dbReference type="ChEBI" id="CHEBI:18420"/>
    </ligand>
</feature>
<feature type="binding site" evidence="14">
    <location>
        <position position="683"/>
    </location>
    <ligand>
        <name>ATP</name>
        <dbReference type="ChEBI" id="CHEBI:30616"/>
    </ligand>
</feature>
<keyword evidence="21" id="KW-1185">Reference proteome</keyword>
<feature type="binding site" evidence="14">
    <location>
        <position position="508"/>
    </location>
    <ligand>
        <name>ATP</name>
        <dbReference type="ChEBI" id="CHEBI:30616"/>
    </ligand>
</feature>
<dbReference type="Proteomes" id="UP000648187">
    <property type="component" value="Unassembled WGS sequence"/>
</dbReference>
<keyword evidence="5 15" id="KW-0479">Metal-binding</keyword>
<evidence type="ECO:0000256" key="1">
    <source>
        <dbReference type="ARBA" id="ARBA00004141"/>
    </source>
</evidence>